<evidence type="ECO:0000256" key="1">
    <source>
        <dbReference type="ARBA" id="ARBA00010333"/>
    </source>
</evidence>
<dbReference type="InterPro" id="IPR018313">
    <property type="entry name" value="SBP_3_CS"/>
</dbReference>
<evidence type="ECO:0000256" key="3">
    <source>
        <dbReference type="RuleBase" id="RU003744"/>
    </source>
</evidence>
<dbReference type="Gene3D" id="3.40.190.10">
    <property type="entry name" value="Periplasmic binding protein-like II"/>
    <property type="match status" value="2"/>
</dbReference>
<dbReference type="PROSITE" id="PS01039">
    <property type="entry name" value="SBP_BACTERIAL_3"/>
    <property type="match status" value="1"/>
</dbReference>
<dbReference type="OrthoDB" id="245568at2"/>
<sequence length="253" mass="29044">MSNKLYFILLYYIANLFVVNETLAKDVIDFAVGWDKPPYVMDRAKSGFEVELIEDVVERMGYKANFVQIPYGRSYEIHNMPDIDAVTTLSSKLESKKISLSNVYIQYQNVAVTLASSDLVLDEVSDLSQLSIVAFQSAHRVLGEDFSKMASANRAYREVPDQTRQLKLLFSQKTQVIIMDVNIFAHIKKALEKNADEQQVVIHQLFTPNLYRAGFINHKLQMEFDNVLPAYLTSKDYQQLVQKYQFYNAVVAN</sequence>
<comment type="caution">
    <text evidence="5">The sequence shown here is derived from an EMBL/GenBank/DDBJ whole genome shotgun (WGS) entry which is preliminary data.</text>
</comment>
<comment type="similarity">
    <text evidence="1 3">Belongs to the bacterial solute-binding protein 3 family.</text>
</comment>
<dbReference type="InterPro" id="IPR001638">
    <property type="entry name" value="Solute-binding_3/MltF_N"/>
</dbReference>
<organism evidence="5 6">
    <name type="scientific">Aliiglaciecola lipolytica E3</name>
    <dbReference type="NCBI Taxonomy" id="1127673"/>
    <lineage>
        <taxon>Bacteria</taxon>
        <taxon>Pseudomonadati</taxon>
        <taxon>Pseudomonadota</taxon>
        <taxon>Gammaproteobacteria</taxon>
        <taxon>Alteromonadales</taxon>
        <taxon>Alteromonadaceae</taxon>
        <taxon>Aliiglaciecola</taxon>
    </lineage>
</organism>
<accession>K6YDY2</accession>
<dbReference type="SUPFAM" id="SSF53850">
    <property type="entry name" value="Periplasmic binding protein-like II"/>
    <property type="match status" value="1"/>
</dbReference>
<dbReference type="SMART" id="SM00062">
    <property type="entry name" value="PBPb"/>
    <property type="match status" value="1"/>
</dbReference>
<protein>
    <recommendedName>
        <fullName evidence="4">Solute-binding protein family 3/N-terminal domain-containing protein</fullName>
    </recommendedName>
</protein>
<evidence type="ECO:0000313" key="5">
    <source>
        <dbReference type="EMBL" id="GAC16362.1"/>
    </source>
</evidence>
<gene>
    <name evidence="5" type="ORF">GLIP_3751</name>
</gene>
<dbReference type="RefSeq" id="WP_008846164.1">
    <property type="nucleotide sequence ID" value="NZ_BAEN01000068.1"/>
</dbReference>
<reference evidence="5 6" key="1">
    <citation type="journal article" date="2017" name="Antonie Van Leeuwenhoek">
        <title>Rhizobium rhizosphaerae sp. nov., a novel species isolated from rice rhizosphere.</title>
        <authorList>
            <person name="Zhao J.J."/>
            <person name="Zhang J."/>
            <person name="Zhang R.J."/>
            <person name="Zhang C.W."/>
            <person name="Yin H.Q."/>
            <person name="Zhang X.X."/>
        </authorList>
    </citation>
    <scope>NUCLEOTIDE SEQUENCE [LARGE SCALE GENOMIC DNA]</scope>
    <source>
        <strain evidence="5 6">E3</strain>
    </source>
</reference>
<dbReference type="EMBL" id="BAEN01000068">
    <property type="protein sequence ID" value="GAC16362.1"/>
    <property type="molecule type" value="Genomic_DNA"/>
</dbReference>
<evidence type="ECO:0000256" key="2">
    <source>
        <dbReference type="ARBA" id="ARBA00022729"/>
    </source>
</evidence>
<dbReference type="STRING" id="1127673.GLIP_3751"/>
<keyword evidence="2" id="KW-0732">Signal</keyword>
<dbReference type="Pfam" id="PF00497">
    <property type="entry name" value="SBP_bac_3"/>
    <property type="match status" value="1"/>
</dbReference>
<dbReference type="Proteomes" id="UP000006334">
    <property type="component" value="Unassembled WGS sequence"/>
</dbReference>
<proteinExistence type="inferred from homology"/>
<name>K6YDY2_9ALTE</name>
<dbReference type="AlphaFoldDB" id="K6YDY2"/>
<evidence type="ECO:0000259" key="4">
    <source>
        <dbReference type="SMART" id="SM00062"/>
    </source>
</evidence>
<keyword evidence="6" id="KW-1185">Reference proteome</keyword>
<feature type="domain" description="Solute-binding protein family 3/N-terminal" evidence="4">
    <location>
        <begin position="27"/>
        <end position="248"/>
    </location>
</feature>
<dbReference type="eggNOG" id="COG0834">
    <property type="taxonomic scope" value="Bacteria"/>
</dbReference>
<evidence type="ECO:0000313" key="6">
    <source>
        <dbReference type="Proteomes" id="UP000006334"/>
    </source>
</evidence>